<dbReference type="Pfam" id="PF12323">
    <property type="entry name" value="HTH_OrfB_IS605"/>
    <property type="match status" value="1"/>
</dbReference>
<dbReference type="RefSeq" id="WP_160118779.1">
    <property type="nucleotide sequence ID" value="NZ_LS398110.1"/>
</dbReference>
<evidence type="ECO:0000313" key="3">
    <source>
        <dbReference type="Proteomes" id="UP000246085"/>
    </source>
</evidence>
<reference evidence="2 3" key="1">
    <citation type="submission" date="2018-03" db="EMBL/GenBank/DDBJ databases">
        <authorList>
            <person name="Gully D."/>
        </authorList>
    </citation>
    <scope>NUCLEOTIDE SEQUENCE [LARGE SCALE GENOMIC DNA]</scope>
    <source>
        <strain evidence="2">ORS3257</strain>
    </source>
</reference>
<name>A0A2U3PV28_9BRAD</name>
<dbReference type="KEGG" id="bvz:BRAD3257_1865"/>
<proteinExistence type="predicted"/>
<feature type="domain" description="Transposase putative helix-turn-helix" evidence="1">
    <location>
        <begin position="1"/>
        <end position="47"/>
    </location>
</feature>
<organism evidence="2 3">
    <name type="scientific">Bradyrhizobium vignae</name>
    <dbReference type="NCBI Taxonomy" id="1549949"/>
    <lineage>
        <taxon>Bacteria</taxon>
        <taxon>Pseudomonadati</taxon>
        <taxon>Pseudomonadota</taxon>
        <taxon>Alphaproteobacteria</taxon>
        <taxon>Hyphomicrobiales</taxon>
        <taxon>Nitrobacteraceae</taxon>
        <taxon>Bradyrhizobium</taxon>
    </lineage>
</organism>
<protein>
    <recommendedName>
        <fullName evidence="1">Transposase putative helix-turn-helix domain-containing protein</fullName>
    </recommendedName>
</protein>
<dbReference type="Proteomes" id="UP000246085">
    <property type="component" value="Chromosome BRAD3257"/>
</dbReference>
<evidence type="ECO:0000313" key="2">
    <source>
        <dbReference type="EMBL" id="SPP92976.1"/>
    </source>
</evidence>
<dbReference type="AlphaFoldDB" id="A0A2U3PV28"/>
<gene>
    <name evidence="2" type="ORF">BRAD3257_1865</name>
</gene>
<evidence type="ECO:0000259" key="1">
    <source>
        <dbReference type="Pfam" id="PF12323"/>
    </source>
</evidence>
<dbReference type="EMBL" id="LS398110">
    <property type="protein sequence ID" value="SPP92976.1"/>
    <property type="molecule type" value="Genomic_DNA"/>
</dbReference>
<accession>A0A2U3PV28</accession>
<dbReference type="InterPro" id="IPR021027">
    <property type="entry name" value="Transposase_put_HTH"/>
</dbReference>
<sequence>MLLRKAYRYRIYPDAAQEELFRRTIGCCRRVYNLCLEQKNEYLRRRKSLSKFDQIKELTALKEEFDFLYEVPTTRCSRRSTTSMRPSTTTSQD</sequence>